<keyword evidence="5" id="KW-1185">Reference proteome</keyword>
<feature type="chain" id="PRO_5046734588" description="Beta-lactamase-related domain-containing protein" evidence="2">
    <location>
        <begin position="43"/>
        <end position="623"/>
    </location>
</feature>
<evidence type="ECO:0000259" key="3">
    <source>
        <dbReference type="Pfam" id="PF00144"/>
    </source>
</evidence>
<name>A0ABR3FUC6_9AGAR</name>
<sequence length="623" mass="68694">MIIRKTKARAKRGSDSTPNNGAGMYFAIAALLRLVLPLAACAQRTQSPFRSDPPYSAQILTPEIDGFIERILSSWNSPGGVSVAVVHLEDPDGKWRVETKGYGIAKLEGGKRMTEDSLFCIASNSKHFTSLSTGLLISNKSLPTPITWNTKIKSILGDLWDLGNPIATSESTITDAMSHRTGLPRDDLMYTRTDTTESILKRLRHLKLSAGFRETWQYNNNMYALLAHLPSVLHPSRPSFALYVKEHIFEPLGLDSTTYSPRVARESGNLADPLAREGVNRTEDIFGKGKPRAMRFPGWFLDEGEDGSYKSGAGGVIMSAKDAAMWLQVLLLEGKNPRTSEQVIPSDIIRKIAFGITVQKGEPTFPELSPVVYGGGQARGVYRGHNFIEHGGATTGYRTQMTRLPDSKLGVAVFSNDDDHGSFFIEVIKYRIIDTALGLSAIDWDSRYKDLVRDSYEKLRSRMIPRPSDPAPPPAPFKSFTGRYVNGGYGAMELCFLDGSRQSPSCQDVINELPIVLPGAVDSSVPTLIAKWDRFWSTHIKLEHFDGALFNVTVLESRPTDREDDPYWVAEPFGDAIVTAQFVVDGDNVGGFGLFGGFWGAGPQVRNAEGGLREEAEVFFDKL</sequence>
<evidence type="ECO:0000256" key="2">
    <source>
        <dbReference type="SAM" id="SignalP"/>
    </source>
</evidence>
<dbReference type="Gene3D" id="3.40.710.10">
    <property type="entry name" value="DD-peptidase/beta-lactamase superfamily"/>
    <property type="match status" value="1"/>
</dbReference>
<evidence type="ECO:0000256" key="1">
    <source>
        <dbReference type="ARBA" id="ARBA00038215"/>
    </source>
</evidence>
<reference evidence="4 5" key="1">
    <citation type="submission" date="2024-02" db="EMBL/GenBank/DDBJ databases">
        <title>A draft genome for the cacao thread blight pathogen Marasmius crinis-equi.</title>
        <authorList>
            <person name="Cohen S.P."/>
            <person name="Baruah I.K."/>
            <person name="Amoako-Attah I."/>
            <person name="Bukari Y."/>
            <person name="Meinhardt L.W."/>
            <person name="Bailey B.A."/>
        </authorList>
    </citation>
    <scope>NUCLEOTIDE SEQUENCE [LARGE SCALE GENOMIC DNA]</scope>
    <source>
        <strain evidence="4 5">GH-76</strain>
    </source>
</reference>
<proteinExistence type="inferred from homology"/>
<dbReference type="PANTHER" id="PTHR46825:SF15">
    <property type="entry name" value="BETA-LACTAMASE-RELATED DOMAIN-CONTAINING PROTEIN"/>
    <property type="match status" value="1"/>
</dbReference>
<gene>
    <name evidence="4" type="ORF">V5O48_002922</name>
</gene>
<evidence type="ECO:0000313" key="5">
    <source>
        <dbReference type="Proteomes" id="UP001465976"/>
    </source>
</evidence>
<dbReference type="InterPro" id="IPR012338">
    <property type="entry name" value="Beta-lactam/transpept-like"/>
</dbReference>
<feature type="domain" description="Beta-lactamase-related" evidence="3">
    <location>
        <begin position="80"/>
        <end position="420"/>
    </location>
</feature>
<organism evidence="4 5">
    <name type="scientific">Marasmius crinis-equi</name>
    <dbReference type="NCBI Taxonomy" id="585013"/>
    <lineage>
        <taxon>Eukaryota</taxon>
        <taxon>Fungi</taxon>
        <taxon>Dikarya</taxon>
        <taxon>Basidiomycota</taxon>
        <taxon>Agaricomycotina</taxon>
        <taxon>Agaricomycetes</taxon>
        <taxon>Agaricomycetidae</taxon>
        <taxon>Agaricales</taxon>
        <taxon>Marasmiineae</taxon>
        <taxon>Marasmiaceae</taxon>
        <taxon>Marasmius</taxon>
    </lineage>
</organism>
<dbReference type="PANTHER" id="PTHR46825">
    <property type="entry name" value="D-ALANYL-D-ALANINE-CARBOXYPEPTIDASE/ENDOPEPTIDASE AMPH"/>
    <property type="match status" value="1"/>
</dbReference>
<feature type="signal peptide" evidence="2">
    <location>
        <begin position="1"/>
        <end position="42"/>
    </location>
</feature>
<comment type="similarity">
    <text evidence="1">Belongs to the peptidase S12 family.</text>
</comment>
<dbReference type="Proteomes" id="UP001465976">
    <property type="component" value="Unassembled WGS sequence"/>
</dbReference>
<dbReference type="Pfam" id="PF00144">
    <property type="entry name" value="Beta-lactamase"/>
    <property type="match status" value="1"/>
</dbReference>
<protein>
    <recommendedName>
        <fullName evidence="3">Beta-lactamase-related domain-containing protein</fullName>
    </recommendedName>
</protein>
<comment type="caution">
    <text evidence="4">The sequence shown here is derived from an EMBL/GenBank/DDBJ whole genome shotgun (WGS) entry which is preliminary data.</text>
</comment>
<dbReference type="EMBL" id="JBAHYK010000072">
    <property type="protein sequence ID" value="KAL0579080.1"/>
    <property type="molecule type" value="Genomic_DNA"/>
</dbReference>
<accession>A0ABR3FUC6</accession>
<keyword evidence="2" id="KW-0732">Signal</keyword>
<dbReference type="InterPro" id="IPR050491">
    <property type="entry name" value="AmpC-like"/>
</dbReference>
<dbReference type="SUPFAM" id="SSF56601">
    <property type="entry name" value="beta-lactamase/transpeptidase-like"/>
    <property type="match status" value="1"/>
</dbReference>
<dbReference type="InterPro" id="IPR001466">
    <property type="entry name" value="Beta-lactam-related"/>
</dbReference>
<evidence type="ECO:0000313" key="4">
    <source>
        <dbReference type="EMBL" id="KAL0579080.1"/>
    </source>
</evidence>